<dbReference type="InterPro" id="IPR036291">
    <property type="entry name" value="NAD(P)-bd_dom_sf"/>
</dbReference>
<organism evidence="4">
    <name type="scientific">Paraconexibacter sp. AEG42_29</name>
    <dbReference type="NCBI Taxonomy" id="2997339"/>
    <lineage>
        <taxon>Bacteria</taxon>
        <taxon>Bacillati</taxon>
        <taxon>Actinomycetota</taxon>
        <taxon>Thermoleophilia</taxon>
        <taxon>Solirubrobacterales</taxon>
        <taxon>Paraconexibacteraceae</taxon>
        <taxon>Paraconexibacter</taxon>
    </lineage>
</organism>
<dbReference type="SUPFAM" id="SSF51735">
    <property type="entry name" value="NAD(P)-binding Rossmann-fold domains"/>
    <property type="match status" value="1"/>
</dbReference>
<dbReference type="GO" id="GO:0016491">
    <property type="term" value="F:oxidoreductase activity"/>
    <property type="evidence" value="ECO:0007669"/>
    <property type="project" value="UniProtKB-KW"/>
</dbReference>
<gene>
    <name evidence="4" type="ORF">DSM112329_03645</name>
</gene>
<dbReference type="PANTHER" id="PTHR43981">
    <property type="entry name" value="ENOYL-[ACYL-CARRIER-PROTEIN] REDUCTASE, MITOCHONDRIAL"/>
    <property type="match status" value="1"/>
</dbReference>
<evidence type="ECO:0000259" key="3">
    <source>
        <dbReference type="Pfam" id="PF00107"/>
    </source>
</evidence>
<dbReference type="EMBL" id="CP114014">
    <property type="protein sequence ID" value="XAY06767.1"/>
    <property type="molecule type" value="Genomic_DNA"/>
</dbReference>
<protein>
    <recommendedName>
        <fullName evidence="3">Alcohol dehydrogenase-like C-terminal domain-containing protein</fullName>
    </recommendedName>
</protein>
<evidence type="ECO:0000313" key="4">
    <source>
        <dbReference type="EMBL" id="XAY06767.1"/>
    </source>
</evidence>
<dbReference type="PANTHER" id="PTHR43981:SF2">
    <property type="entry name" value="ENOYL-[ACYL-CARRIER-PROTEIN] REDUCTASE, MITOCHONDRIAL"/>
    <property type="match status" value="1"/>
</dbReference>
<proteinExistence type="predicted"/>
<dbReference type="InterPro" id="IPR013149">
    <property type="entry name" value="ADH-like_C"/>
</dbReference>
<dbReference type="RefSeq" id="WP_354697985.1">
    <property type="nucleotide sequence ID" value="NZ_CP114014.1"/>
</dbReference>
<evidence type="ECO:0000256" key="1">
    <source>
        <dbReference type="ARBA" id="ARBA00022857"/>
    </source>
</evidence>
<dbReference type="Pfam" id="PF00107">
    <property type="entry name" value="ADH_zinc_N"/>
    <property type="match status" value="1"/>
</dbReference>
<dbReference type="GO" id="GO:0006631">
    <property type="term" value="P:fatty acid metabolic process"/>
    <property type="evidence" value="ECO:0007669"/>
    <property type="project" value="TreeGrafter"/>
</dbReference>
<sequence length="173" mass="17667">MVIKFAHAAGIRTINVVRRAERADELLALGADHVLIDADAGTERTAELTGGVAVALALDAVGGRATGSLLSALAPGGVLVSYGDMSGQPSVTNPADLIFGRRSIRGFNVGDWFANATPAAIADLYGTILGQLVAGDPPIPIEATYPLTDTESALRHAAEDGRAGKILLVGSPL</sequence>
<keyword evidence="2" id="KW-0560">Oxidoreductase</keyword>
<reference evidence="4" key="1">
    <citation type="submission" date="2022-12" db="EMBL/GenBank/DDBJ databases">
        <title>Paraconexibacter alkalitolerans sp. nov. and Baekduia alba sp. nov., isolated from soil and emended description of the genera Paraconexibacter (Chun et al., 2020) and Baekduia (An et al., 2020).</title>
        <authorList>
            <person name="Vieira S."/>
            <person name="Huber K.J."/>
            <person name="Geppert A."/>
            <person name="Wolf J."/>
            <person name="Neumann-Schaal M."/>
            <person name="Muesken M."/>
            <person name="Overmann J."/>
        </authorList>
    </citation>
    <scope>NUCLEOTIDE SEQUENCE</scope>
    <source>
        <strain evidence="4">AEG42_29</strain>
    </source>
</reference>
<dbReference type="KEGG" id="parq:DSM112329_03645"/>
<name>A0AAU7AYR1_9ACTN</name>
<keyword evidence="1" id="KW-0521">NADP</keyword>
<dbReference type="Gene3D" id="3.90.180.10">
    <property type="entry name" value="Medium-chain alcohol dehydrogenases, catalytic domain"/>
    <property type="match status" value="1"/>
</dbReference>
<feature type="domain" description="Alcohol dehydrogenase-like C-terminal" evidence="3">
    <location>
        <begin position="1"/>
        <end position="120"/>
    </location>
</feature>
<evidence type="ECO:0000256" key="2">
    <source>
        <dbReference type="ARBA" id="ARBA00023002"/>
    </source>
</evidence>
<accession>A0AAU7AYR1</accession>
<dbReference type="AlphaFoldDB" id="A0AAU7AYR1"/>
<dbReference type="InterPro" id="IPR051034">
    <property type="entry name" value="Mito_Enoyl-ACP_Reductase"/>
</dbReference>
<dbReference type="Gene3D" id="3.40.50.720">
    <property type="entry name" value="NAD(P)-binding Rossmann-like Domain"/>
    <property type="match status" value="1"/>
</dbReference>